<dbReference type="SUPFAM" id="SSF53474">
    <property type="entry name" value="alpha/beta-Hydrolases"/>
    <property type="match status" value="1"/>
</dbReference>
<evidence type="ECO:0000313" key="2">
    <source>
        <dbReference type="EMBL" id="KAF4692884.1"/>
    </source>
</evidence>
<accession>A0A7J6P9N3</accession>
<organism evidence="2 3">
    <name type="scientific">Perkinsus olseni</name>
    <name type="common">Perkinsus atlanticus</name>
    <dbReference type="NCBI Taxonomy" id="32597"/>
    <lineage>
        <taxon>Eukaryota</taxon>
        <taxon>Sar</taxon>
        <taxon>Alveolata</taxon>
        <taxon>Perkinsozoa</taxon>
        <taxon>Perkinsea</taxon>
        <taxon>Perkinsida</taxon>
        <taxon>Perkinsidae</taxon>
        <taxon>Perkinsus</taxon>
    </lineage>
</organism>
<dbReference type="AlphaFoldDB" id="A0A7J6P9N3"/>
<protein>
    <submittedName>
        <fullName evidence="2">Uncharacterized protein</fullName>
    </submittedName>
</protein>
<feature type="signal peptide" evidence="1">
    <location>
        <begin position="1"/>
        <end position="27"/>
    </location>
</feature>
<dbReference type="InterPro" id="IPR029058">
    <property type="entry name" value="AB_hydrolase_fold"/>
</dbReference>
<dbReference type="OrthoDB" id="417995at2759"/>
<proteinExistence type="predicted"/>
<dbReference type="Proteomes" id="UP000541610">
    <property type="component" value="Unassembled WGS sequence"/>
</dbReference>
<feature type="chain" id="PRO_5029852891" evidence="1">
    <location>
        <begin position="28"/>
        <end position="462"/>
    </location>
</feature>
<evidence type="ECO:0000313" key="3">
    <source>
        <dbReference type="Proteomes" id="UP000541610"/>
    </source>
</evidence>
<name>A0A7J6P9N3_PEROL</name>
<comment type="caution">
    <text evidence="2">The sequence shown here is derived from an EMBL/GenBank/DDBJ whole genome shotgun (WGS) entry which is preliminary data.</text>
</comment>
<reference evidence="2 3" key="1">
    <citation type="submission" date="2020-04" db="EMBL/GenBank/DDBJ databases">
        <title>Perkinsus olseni comparative genomics.</title>
        <authorList>
            <person name="Bogema D.R."/>
        </authorList>
    </citation>
    <scope>NUCLEOTIDE SEQUENCE [LARGE SCALE GENOMIC DNA]</scope>
    <source>
        <strain evidence="2">00978-12</strain>
    </source>
</reference>
<dbReference type="Gene3D" id="3.40.50.1820">
    <property type="entry name" value="alpha/beta hydrolase"/>
    <property type="match status" value="1"/>
</dbReference>
<gene>
    <name evidence="2" type="ORF">FOZ60_012386</name>
</gene>
<evidence type="ECO:0000256" key="1">
    <source>
        <dbReference type="SAM" id="SignalP"/>
    </source>
</evidence>
<dbReference type="EMBL" id="JABANP010000053">
    <property type="protein sequence ID" value="KAF4692884.1"/>
    <property type="molecule type" value="Genomic_DNA"/>
</dbReference>
<sequence>MPATLGVILPLCLAVPIVGLVVSDVSGAPGFDSDELKPIPSTCLGGFLSPAFDAKACLPVFWNHMVVSAATSKLNEELRRLKRDVSDNTYYTVELYNVIVIGKGATHMNQLRVLPQDYTIYTVINEPQQDESADAPEFSVRVIDDVLVANRRRAATNTSSVPRRMQTDGIPGSEKFSFVMKVSEDFPLTRYYYRHLPPKDVEVKGILIQYHGWGDTCESWEAYSETTAVADENGLILITACGTNYGWFSSRLAPMHGWNAGACCLQRQDIDDVEYTKTIIERENKNNLPVYGYGYSNGGMMVESLLCHKLFQGGVSVNGVLSLNPGLRGAFRSCTKLYEDGSLGPKPLAPRVASVHCLDDEYVPYEGSESTYSAWFFWTYFPRTNRDLRRWASRVGCEDDVTTKTKINDWITLKEWKCPAEERVALVKRFECGRHDESPHKVVRTPDFDPIKWSVKFLLGEG</sequence>
<keyword evidence="1" id="KW-0732">Signal</keyword>